<dbReference type="InterPro" id="IPR043151">
    <property type="entry name" value="BAH_sf"/>
</dbReference>
<dbReference type="InterPro" id="IPR001025">
    <property type="entry name" value="BAH_dom"/>
</dbReference>
<reference evidence="2 3" key="1">
    <citation type="journal article" date="2020" name="bioRxiv">
        <title>Sequence and annotation of 42 cannabis genomes reveals extensive copy number variation in cannabinoid synthesis and pathogen resistance genes.</title>
        <authorList>
            <person name="Mckernan K.J."/>
            <person name="Helbert Y."/>
            <person name="Kane L.T."/>
            <person name="Ebling H."/>
            <person name="Zhang L."/>
            <person name="Liu B."/>
            <person name="Eaton Z."/>
            <person name="Mclaughlin S."/>
            <person name="Kingan S."/>
            <person name="Baybayan P."/>
            <person name="Concepcion G."/>
            <person name="Jordan M."/>
            <person name="Riva A."/>
            <person name="Barbazuk W."/>
            <person name="Harkins T."/>
        </authorList>
    </citation>
    <scope>NUCLEOTIDE SEQUENCE [LARGE SCALE GENOMIC DNA]</scope>
    <source>
        <strain evidence="3">cv. Jamaican Lion 4</strain>
        <tissue evidence="2">Leaf</tissue>
    </source>
</reference>
<comment type="caution">
    <text evidence="2">The sequence shown here is derived from an EMBL/GenBank/DDBJ whole genome shotgun (WGS) entry which is preliminary data.</text>
</comment>
<dbReference type="GO" id="GO:0003682">
    <property type="term" value="F:chromatin binding"/>
    <property type="evidence" value="ECO:0007669"/>
    <property type="project" value="InterPro"/>
</dbReference>
<accession>A0A7J6HX03</accession>
<keyword evidence="3" id="KW-1185">Reference proteome</keyword>
<gene>
    <name evidence="2" type="ORF">G4B88_022799</name>
</gene>
<dbReference type="EMBL" id="JAATIQ010000021">
    <property type="protein sequence ID" value="KAF4399716.1"/>
    <property type="molecule type" value="Genomic_DNA"/>
</dbReference>
<protein>
    <recommendedName>
        <fullName evidence="1">BAH domain-containing protein</fullName>
    </recommendedName>
</protein>
<dbReference type="AlphaFoldDB" id="A0A7J6HX03"/>
<organism evidence="2 3">
    <name type="scientific">Cannabis sativa</name>
    <name type="common">Hemp</name>
    <name type="synonym">Marijuana</name>
    <dbReference type="NCBI Taxonomy" id="3483"/>
    <lineage>
        <taxon>Eukaryota</taxon>
        <taxon>Viridiplantae</taxon>
        <taxon>Streptophyta</taxon>
        <taxon>Embryophyta</taxon>
        <taxon>Tracheophyta</taxon>
        <taxon>Spermatophyta</taxon>
        <taxon>Magnoliopsida</taxon>
        <taxon>eudicotyledons</taxon>
        <taxon>Gunneridae</taxon>
        <taxon>Pentapetalae</taxon>
        <taxon>rosids</taxon>
        <taxon>fabids</taxon>
        <taxon>Rosales</taxon>
        <taxon>Cannabaceae</taxon>
        <taxon>Cannabis</taxon>
    </lineage>
</organism>
<name>A0A7J6HX03_CANSA</name>
<sequence>MDNEVGFKWGTKIGNGVRNKDIQFFNSFTLRGIEYSLYDCVCFYSVGNPETYIGKLVKILETPNHERKVKVVWLFRPTEIRNYLGNAKPQPQWNELFLASGQGKGLFNFNDAENVVGKCNVICTSDDKRNPQPSEEELRKAHYIFYRTFDVGKTEISEKFPDEICGSKVEFFFNQRKYQRIQKPKIKIRHEYQLFTESPSPKLNKGVDIPCKIPSPASRNGSLVKESENVAGKASLVEHGCGSSSSDSAKLKYVAVEGGSEPDIQIKDRVRSLEMISPEKTSHSQPYKKRIIALYDKSPAKQNSGETPIKTFAKAVPEHVYDKSVPTNNHVLEASKQPGDVSLNLLANDKSRVRFSKMFSPDSTSHSQPYKKRIIALEKSPAKQNSGETATKTPVKSVPQHAFAKSVSKNNHVLEVSRQPNYDRSWFKQQPWEEKLQKAQETESLVLLENLDPSFSSVEVEDLIWHAFNERVEARMVQFGTFSNSPYAKAFVLFKSKVAAQSAICKWNSSFLILPDGRPVVGRQRNLRVSDQETTFAGHLALDRFKVPKQREDQRNAVAVSTAHCTQTNTFEFDLAMQWRELQEKTDLWWKTLHEKQRKEENELKRTMGKENVSCYDGGNDGQIDILCQNILNVPIWHFFVPTEYSTDLH</sequence>
<dbReference type="PROSITE" id="PS51038">
    <property type="entry name" value="BAH"/>
    <property type="match status" value="1"/>
</dbReference>
<proteinExistence type="predicted"/>
<dbReference type="PANTHER" id="PTHR47073:SF7">
    <property type="entry name" value="BAH DOMAIN-CONTAINING PROTEIN"/>
    <property type="match status" value="1"/>
</dbReference>
<dbReference type="Proteomes" id="UP000583929">
    <property type="component" value="Unassembled WGS sequence"/>
</dbReference>
<dbReference type="Pfam" id="PF01426">
    <property type="entry name" value="BAH"/>
    <property type="match status" value="1"/>
</dbReference>
<dbReference type="PANTHER" id="PTHR47073">
    <property type="entry name" value="PROTEIN ANTI-SILENCING 1"/>
    <property type="match status" value="1"/>
</dbReference>
<dbReference type="GO" id="GO:0003723">
    <property type="term" value="F:RNA binding"/>
    <property type="evidence" value="ECO:0007669"/>
    <property type="project" value="TreeGrafter"/>
</dbReference>
<evidence type="ECO:0000259" key="1">
    <source>
        <dbReference type="PROSITE" id="PS51038"/>
    </source>
</evidence>
<evidence type="ECO:0000313" key="3">
    <source>
        <dbReference type="Proteomes" id="UP000583929"/>
    </source>
</evidence>
<feature type="domain" description="BAH" evidence="1">
    <location>
        <begin position="33"/>
        <end position="160"/>
    </location>
</feature>
<dbReference type="FunFam" id="2.30.30.490:FF:000017">
    <property type="entry name" value="Bromo-adjacent homology (BAH) domain-containing protein"/>
    <property type="match status" value="1"/>
</dbReference>
<evidence type="ECO:0000313" key="2">
    <source>
        <dbReference type="EMBL" id="KAF4399716.1"/>
    </source>
</evidence>
<dbReference type="Gene3D" id="2.30.30.490">
    <property type="match status" value="1"/>
</dbReference>